<accession>A0A4Q0VWF4</accession>
<dbReference type="InterPro" id="IPR021617">
    <property type="entry name" value="DUF3231"/>
</dbReference>
<dbReference type="OrthoDB" id="1675670at2"/>
<dbReference type="AlphaFoldDB" id="A0A4Q0VWF4"/>
<gene>
    <name evidence="1" type="ORF">DS745_01265</name>
</gene>
<keyword evidence="2" id="KW-1185">Reference proteome</keyword>
<comment type="caution">
    <text evidence="1">The sequence shown here is derived from an EMBL/GenBank/DDBJ whole genome shotgun (WGS) entry which is preliminary data.</text>
</comment>
<evidence type="ECO:0000313" key="1">
    <source>
        <dbReference type="EMBL" id="RXJ04047.1"/>
    </source>
</evidence>
<dbReference type="Proteomes" id="UP000290649">
    <property type="component" value="Unassembled WGS sequence"/>
</dbReference>
<evidence type="ECO:0000313" key="2">
    <source>
        <dbReference type="Proteomes" id="UP000290649"/>
    </source>
</evidence>
<name>A0A4Q0VWF4_9BACI</name>
<dbReference type="InterPro" id="IPR012347">
    <property type="entry name" value="Ferritin-like"/>
</dbReference>
<proteinExistence type="predicted"/>
<organism evidence="1 2">
    <name type="scientific">Anaerobacillus alkaliphilus</name>
    <dbReference type="NCBI Taxonomy" id="1548597"/>
    <lineage>
        <taxon>Bacteria</taxon>
        <taxon>Bacillati</taxon>
        <taxon>Bacillota</taxon>
        <taxon>Bacilli</taxon>
        <taxon>Bacillales</taxon>
        <taxon>Bacillaceae</taxon>
        <taxon>Anaerobacillus</taxon>
    </lineage>
</organism>
<dbReference type="Pfam" id="PF11553">
    <property type="entry name" value="DUF3231"/>
    <property type="match status" value="2"/>
</dbReference>
<dbReference type="RefSeq" id="WP_129076394.1">
    <property type="nucleotide sequence ID" value="NZ_QOUX01000001.1"/>
</dbReference>
<dbReference type="Gene3D" id="1.20.1260.10">
    <property type="match status" value="2"/>
</dbReference>
<protein>
    <submittedName>
        <fullName evidence="1">DUF3231 family protein</fullName>
    </submittedName>
</protein>
<dbReference type="EMBL" id="QOUX01000001">
    <property type="protein sequence ID" value="RXJ04047.1"/>
    <property type="molecule type" value="Genomic_DNA"/>
</dbReference>
<reference evidence="1 2" key="1">
    <citation type="journal article" date="2019" name="Int. J. Syst. Evol. Microbiol.">
        <title>Anaerobacillus alkaliphilus sp. nov., a novel alkaliphilic and moderately halophilic bacterium.</title>
        <authorList>
            <person name="Borsodi A.K."/>
            <person name="Aszalos J.M."/>
            <person name="Bihari P."/>
            <person name="Nagy I."/>
            <person name="Schumann P."/>
            <person name="Sproer C."/>
            <person name="Kovacs A.L."/>
            <person name="Boka K."/>
            <person name="Dobosy P."/>
            <person name="Ovari M."/>
            <person name="Szili-Kovacs T."/>
            <person name="Toth E."/>
        </authorList>
    </citation>
    <scope>NUCLEOTIDE SEQUENCE [LARGE SCALE GENOMIC DNA]</scope>
    <source>
        <strain evidence="1 2">B16-10</strain>
    </source>
</reference>
<sequence>MNVNHNPKLTSAEYATLWNTYIADSLAISVLKHFLATNETPEITTILEYSISISETHLKEVTKIFNEEQIPLPIGFGEQDLNSNAAKLWSDTFYLRYIEYMAKAGLGVYALSMALATRKDIRSFYQSCLEQTTQLFNMFTDTALEKGVYVRTPFMTYNESSEFIEDTSFLGNYFEGKRALLAMEISHLGRNIEVNNVGKTLLLGFSQVTKSPKIQHYFLNGLAISKKHVQVFLELLQENDSSYPSTWDGEITNSIEAPFSERLMLFHTTMLGSVGMTNYGAALSTSMRKDIGTAFMRLLLETAELADDGAKLLIKHGWLEKPPQSINRQELRDKK</sequence>